<protein>
    <submittedName>
        <fullName evidence="8">Glycoside hydrolase family 43 protein</fullName>
    </submittedName>
</protein>
<gene>
    <name evidence="8" type="ORF">H9746_01850</name>
</gene>
<dbReference type="SUPFAM" id="SSF75005">
    <property type="entry name" value="Arabinanase/levansucrase/invertase"/>
    <property type="match status" value="1"/>
</dbReference>
<comment type="similarity">
    <text evidence="1 6">Belongs to the glycosyl hydrolase 43 family.</text>
</comment>
<dbReference type="Pfam" id="PF04616">
    <property type="entry name" value="Glyco_hydro_43"/>
    <property type="match status" value="1"/>
</dbReference>
<feature type="site" description="Important for catalytic activity, responsible for pKa modulation of the active site Glu and correct orientation of both the proton donor and substrate" evidence="5">
    <location>
        <position position="121"/>
    </location>
</feature>
<evidence type="ECO:0000313" key="8">
    <source>
        <dbReference type="EMBL" id="HIV61580.1"/>
    </source>
</evidence>
<dbReference type="AlphaFoldDB" id="A0A9D1PH51"/>
<evidence type="ECO:0000256" key="5">
    <source>
        <dbReference type="PIRSR" id="PIRSR606710-2"/>
    </source>
</evidence>
<keyword evidence="2 6" id="KW-0378">Hydrolase</keyword>
<dbReference type="SUPFAM" id="SSF49899">
    <property type="entry name" value="Concanavalin A-like lectins/glucanases"/>
    <property type="match status" value="1"/>
</dbReference>
<evidence type="ECO:0000256" key="6">
    <source>
        <dbReference type="RuleBase" id="RU361187"/>
    </source>
</evidence>
<sequence>MKKNPVLSGFYPDPSVCRVDDDYYLINSTFAFFPAVPIFHSKNLTDWTQIGNILDRPSQVKLESCGHSQGIFAPTIRFYNGMFYMITTNVSGGGNFIVTAKKPEGPWSEPYYLGENVKGIDPSLFFDDNGTCYYVGTQERREGGKYYGDNEIWIQELDLKTMKLVGESTAIWHGFMKDAVWPEGPHIYKKDGFYYLLYAESGTAFHHCIAVARSRNILGPYEGNKSNPIFTHRHLGRNFPITCVGHADLVDDGNGNWYMLMLACRPEKGYTLMGRETFIADVKWEDGWPVVNAGVGYLQMVNLQNEKYKHKYELHKDKLPLDMLMLRSDCKDRVKVFDEYIRLYMKKETMTQTLNPAFVGIRQQHKNFQFTVECNNSCEENEFAGIVYMKNEKEQVRLEITKDKIKAIDVQNGEENIISVNNLNQKNIKLKVQVYGLNASVLYKENGSWNVLASNIDLRHLSTEKAGGFTGCVVGVYASGKQSDNFIDFKEFTYEEL</sequence>
<reference evidence="8" key="2">
    <citation type="submission" date="2021-04" db="EMBL/GenBank/DDBJ databases">
        <authorList>
            <person name="Gilroy R."/>
        </authorList>
    </citation>
    <scope>NUCLEOTIDE SEQUENCE</scope>
    <source>
        <strain evidence="8">CHK193-4272</strain>
    </source>
</reference>
<comment type="caution">
    <text evidence="8">The sequence shown here is derived from an EMBL/GenBank/DDBJ whole genome shotgun (WGS) entry which is preliminary data.</text>
</comment>
<dbReference type="Proteomes" id="UP000886808">
    <property type="component" value="Unassembled WGS sequence"/>
</dbReference>
<evidence type="ECO:0000256" key="1">
    <source>
        <dbReference type="ARBA" id="ARBA00009865"/>
    </source>
</evidence>
<accession>A0A9D1PH51</accession>
<dbReference type="GO" id="GO:0004553">
    <property type="term" value="F:hydrolase activity, hydrolyzing O-glycosyl compounds"/>
    <property type="evidence" value="ECO:0007669"/>
    <property type="project" value="InterPro"/>
</dbReference>
<dbReference type="GO" id="GO:0005975">
    <property type="term" value="P:carbohydrate metabolic process"/>
    <property type="evidence" value="ECO:0007669"/>
    <property type="project" value="InterPro"/>
</dbReference>
<dbReference type="InterPro" id="IPR041542">
    <property type="entry name" value="GH43_C2"/>
</dbReference>
<proteinExistence type="inferred from homology"/>
<reference evidence="8" key="1">
    <citation type="journal article" date="2021" name="PeerJ">
        <title>Extensive microbial diversity within the chicken gut microbiome revealed by metagenomics and culture.</title>
        <authorList>
            <person name="Gilroy R."/>
            <person name="Ravi A."/>
            <person name="Getino M."/>
            <person name="Pursley I."/>
            <person name="Horton D.L."/>
            <person name="Alikhan N.F."/>
            <person name="Baker D."/>
            <person name="Gharbi K."/>
            <person name="Hall N."/>
            <person name="Watson M."/>
            <person name="Adriaenssens E.M."/>
            <person name="Foster-Nyarko E."/>
            <person name="Jarju S."/>
            <person name="Secka A."/>
            <person name="Antonio M."/>
            <person name="Oren A."/>
            <person name="Chaudhuri R.R."/>
            <person name="La Ragione R."/>
            <person name="Hildebrand F."/>
            <person name="Pallen M.J."/>
        </authorList>
    </citation>
    <scope>NUCLEOTIDE SEQUENCE</scope>
    <source>
        <strain evidence="8">CHK193-4272</strain>
    </source>
</reference>
<evidence type="ECO:0000313" key="9">
    <source>
        <dbReference type="Proteomes" id="UP000886808"/>
    </source>
</evidence>
<evidence type="ECO:0000259" key="7">
    <source>
        <dbReference type="Pfam" id="PF17851"/>
    </source>
</evidence>
<dbReference type="Gene3D" id="2.115.10.20">
    <property type="entry name" value="Glycosyl hydrolase domain, family 43"/>
    <property type="match status" value="1"/>
</dbReference>
<evidence type="ECO:0000256" key="4">
    <source>
        <dbReference type="PIRSR" id="PIRSR606710-1"/>
    </source>
</evidence>
<feature type="active site" description="Proton acceptor" evidence="4">
    <location>
        <position position="13"/>
    </location>
</feature>
<feature type="active site" description="Proton donor" evidence="4">
    <location>
        <position position="183"/>
    </location>
</feature>
<dbReference type="PANTHER" id="PTHR42812">
    <property type="entry name" value="BETA-XYLOSIDASE"/>
    <property type="match status" value="1"/>
</dbReference>
<dbReference type="InterPro" id="IPR006710">
    <property type="entry name" value="Glyco_hydro_43"/>
</dbReference>
<evidence type="ECO:0000256" key="2">
    <source>
        <dbReference type="ARBA" id="ARBA00022801"/>
    </source>
</evidence>
<dbReference type="InterPro" id="IPR013320">
    <property type="entry name" value="ConA-like_dom_sf"/>
</dbReference>
<organism evidence="8 9">
    <name type="scientific">Candidatus Butyricicoccus avistercoris</name>
    <dbReference type="NCBI Taxonomy" id="2838518"/>
    <lineage>
        <taxon>Bacteria</taxon>
        <taxon>Bacillati</taxon>
        <taxon>Bacillota</taxon>
        <taxon>Clostridia</taxon>
        <taxon>Eubacteriales</taxon>
        <taxon>Butyricicoccaceae</taxon>
        <taxon>Butyricicoccus</taxon>
    </lineage>
</organism>
<feature type="domain" description="Beta-xylosidase C-terminal Concanavalin A-like" evidence="7">
    <location>
        <begin position="317"/>
        <end position="495"/>
    </location>
</feature>
<keyword evidence="3 6" id="KW-0326">Glycosidase</keyword>
<name>A0A9D1PH51_9FIRM</name>
<dbReference type="CDD" id="cd18617">
    <property type="entry name" value="GH43_XynB-like"/>
    <property type="match status" value="1"/>
</dbReference>
<dbReference type="Pfam" id="PF17851">
    <property type="entry name" value="GH43_C2"/>
    <property type="match status" value="1"/>
</dbReference>
<dbReference type="InterPro" id="IPR051795">
    <property type="entry name" value="Glycosyl_Hydrlase_43"/>
</dbReference>
<evidence type="ECO:0000256" key="3">
    <source>
        <dbReference type="ARBA" id="ARBA00023295"/>
    </source>
</evidence>
<dbReference type="InterPro" id="IPR023296">
    <property type="entry name" value="Glyco_hydro_beta-prop_sf"/>
</dbReference>
<dbReference type="EMBL" id="DXIE01000015">
    <property type="protein sequence ID" value="HIV61580.1"/>
    <property type="molecule type" value="Genomic_DNA"/>
</dbReference>
<dbReference type="Gene3D" id="2.60.120.200">
    <property type="match status" value="1"/>
</dbReference>
<dbReference type="PANTHER" id="PTHR42812:SF12">
    <property type="entry name" value="BETA-XYLOSIDASE-RELATED"/>
    <property type="match status" value="1"/>
</dbReference>